<gene>
    <name evidence="2" type="ORF">ORJ04_14620</name>
</gene>
<sequence>MKNPVYIEYRRSMVIGILLLLVLSGFGAVVHYIRSIDATVLQNKVRLAAVGNQLDSEFGPVLAFMEAVRRAALLKLTIPPLETDTTLPILQLKDGLADVGVIMDSAGNTNTEMLLLLRLQPYFELAQETQPHLVGMYYVSEQGFAYNGLPKWSDYVADHLLQWRRDNMSEPNYERGQVFYPEFLPQQVAVVLPLYVDDNRVGRFIFALSLESLLAPLYQQHQDAVFMLLDQSGQLINSSLQQPMKSIDEHLLQIQRLSSMPWSIGQLEQKTNVFTSGLKELLWHWLSYALLLGVFLLVMQYRYRRRTLSPSSRLFVHIERLAQGRAQGVRRVPYGWNEVFDRVSDVRKTSE</sequence>
<evidence type="ECO:0000313" key="2">
    <source>
        <dbReference type="EMBL" id="MDP5137185.1"/>
    </source>
</evidence>
<proteinExistence type="predicted"/>
<comment type="caution">
    <text evidence="2">The sequence shown here is derived from an EMBL/GenBank/DDBJ whole genome shotgun (WGS) entry which is preliminary data.</text>
</comment>
<feature type="transmembrane region" description="Helical" evidence="1">
    <location>
        <begin position="12"/>
        <end position="33"/>
    </location>
</feature>
<evidence type="ECO:0000313" key="3">
    <source>
        <dbReference type="Proteomes" id="UP001231109"/>
    </source>
</evidence>
<organism evidence="2 3">
    <name type="scientific">Rheinheimera baltica</name>
    <dbReference type="NCBI Taxonomy" id="67576"/>
    <lineage>
        <taxon>Bacteria</taxon>
        <taxon>Pseudomonadati</taxon>
        <taxon>Pseudomonadota</taxon>
        <taxon>Gammaproteobacteria</taxon>
        <taxon>Chromatiales</taxon>
        <taxon>Chromatiaceae</taxon>
        <taxon>Rheinheimera</taxon>
    </lineage>
</organism>
<reference evidence="2 3" key="1">
    <citation type="submission" date="2022-11" db="EMBL/GenBank/DDBJ databases">
        <title>Viruses from the air-sea interface of a natural surface slick.</title>
        <authorList>
            <person name="Rahlff J."/>
            <person name="Holmfeldt K."/>
        </authorList>
    </citation>
    <scope>NUCLEOTIDE SEQUENCE [LARGE SCALE GENOMIC DNA]</scope>
    <source>
        <strain evidence="2 3">SMS4</strain>
    </source>
</reference>
<keyword evidence="3" id="KW-1185">Reference proteome</keyword>
<dbReference type="Proteomes" id="UP001231109">
    <property type="component" value="Unassembled WGS sequence"/>
</dbReference>
<feature type="transmembrane region" description="Helical" evidence="1">
    <location>
        <begin position="282"/>
        <end position="303"/>
    </location>
</feature>
<name>A0ABT9I1C3_9GAMM</name>
<dbReference type="EMBL" id="JAPJDZ010000040">
    <property type="protein sequence ID" value="MDP5137185.1"/>
    <property type="molecule type" value="Genomic_DNA"/>
</dbReference>
<keyword evidence="1" id="KW-1133">Transmembrane helix</keyword>
<evidence type="ECO:0000256" key="1">
    <source>
        <dbReference type="SAM" id="Phobius"/>
    </source>
</evidence>
<keyword evidence="1" id="KW-0812">Transmembrane</keyword>
<accession>A0ABT9I1C3</accession>
<protein>
    <submittedName>
        <fullName evidence="2">Uncharacterized protein</fullName>
    </submittedName>
</protein>
<dbReference type="RefSeq" id="WP_027669903.1">
    <property type="nucleotide sequence ID" value="NZ_JAPJDZ010000040.1"/>
</dbReference>
<keyword evidence="1" id="KW-0472">Membrane</keyword>